<protein>
    <submittedName>
        <fullName evidence="1">Uncharacterized protein</fullName>
    </submittedName>
</protein>
<evidence type="ECO:0000313" key="1">
    <source>
        <dbReference type="EMBL" id="KAJ1679565.1"/>
    </source>
</evidence>
<dbReference type="EMBL" id="JAMZIH010000304">
    <property type="protein sequence ID" value="KAJ1679565.1"/>
    <property type="molecule type" value="Genomic_DNA"/>
</dbReference>
<sequence>MGKGLTPSQDSSDAGQPPSPAKAKKSNFTVEETPDEIRRRELRLERFKMQEQPKQRMHSASARGIAIASSQLSSSSAMPPLSDTDKPIVGTCTNLEKRYLRLTSAPDPSTVRPLPVLRKTLKMLMAKWSQEQNYSYICDQFKSLRQDLVVQHINNEFTVKAYETHARIALEVGDMSEFNQCQTQLKSLYAQGILGCTIEFLAYRILYYVYTKSSSDVNEVLSSMSENVKHDPAIRHALEVRTSVATKNYHKFFKLYLVAPNMSGYLMDQFLERERCSALRTIFLVYRPKMPVEFLSRELAFADIAACIEFLQKLEVKFDPADELQVMTQESFPMLQRAMAKFDKLDIKGQIY</sequence>
<comment type="caution">
    <text evidence="1">The sequence shown here is derived from an EMBL/GenBank/DDBJ whole genome shotgun (WGS) entry which is preliminary data.</text>
</comment>
<keyword evidence="2" id="KW-1185">Reference proteome</keyword>
<evidence type="ECO:0000313" key="2">
    <source>
        <dbReference type="Proteomes" id="UP001145114"/>
    </source>
</evidence>
<gene>
    <name evidence="1" type="ORF">EV182_001790</name>
</gene>
<name>A0ACC1HSL5_9FUNG</name>
<accession>A0ACC1HSL5</accession>
<organism evidence="1 2">
    <name type="scientific">Spiromyces aspiralis</name>
    <dbReference type="NCBI Taxonomy" id="68401"/>
    <lineage>
        <taxon>Eukaryota</taxon>
        <taxon>Fungi</taxon>
        <taxon>Fungi incertae sedis</taxon>
        <taxon>Zoopagomycota</taxon>
        <taxon>Kickxellomycotina</taxon>
        <taxon>Kickxellomycetes</taxon>
        <taxon>Kickxellales</taxon>
        <taxon>Kickxellaceae</taxon>
        <taxon>Spiromyces</taxon>
    </lineage>
</organism>
<reference evidence="1" key="1">
    <citation type="submission" date="2022-06" db="EMBL/GenBank/DDBJ databases">
        <title>Phylogenomic reconstructions and comparative analyses of Kickxellomycotina fungi.</title>
        <authorList>
            <person name="Reynolds N.K."/>
            <person name="Stajich J.E."/>
            <person name="Barry K."/>
            <person name="Grigoriev I.V."/>
            <person name="Crous P."/>
            <person name="Smith M.E."/>
        </authorList>
    </citation>
    <scope>NUCLEOTIDE SEQUENCE</scope>
    <source>
        <strain evidence="1">RSA 2271</strain>
    </source>
</reference>
<proteinExistence type="predicted"/>
<dbReference type="Proteomes" id="UP001145114">
    <property type="component" value="Unassembled WGS sequence"/>
</dbReference>